<dbReference type="RefSeq" id="XP_019646953.1">
    <property type="nucleotide sequence ID" value="XM_019791394.1"/>
</dbReference>
<evidence type="ECO:0000256" key="3">
    <source>
        <dbReference type="ARBA" id="ARBA00017951"/>
    </source>
</evidence>
<keyword evidence="5" id="KW-0256">Endoplasmic reticulum</keyword>
<evidence type="ECO:0000256" key="11">
    <source>
        <dbReference type="SAM" id="Phobius"/>
    </source>
</evidence>
<evidence type="ECO:0000256" key="8">
    <source>
        <dbReference type="ARBA" id="ARBA00032437"/>
    </source>
</evidence>
<evidence type="ECO:0000256" key="10">
    <source>
        <dbReference type="SAM" id="Coils"/>
    </source>
</evidence>
<proteinExistence type="inferred from homology"/>
<dbReference type="GO" id="GO:0043529">
    <property type="term" value="C:GET complex"/>
    <property type="evidence" value="ECO:0007669"/>
    <property type="project" value="TreeGrafter"/>
</dbReference>
<dbReference type="GO" id="GO:0005789">
    <property type="term" value="C:endoplasmic reticulum membrane"/>
    <property type="evidence" value="ECO:0007669"/>
    <property type="project" value="UniProtKB-SubCell"/>
</dbReference>
<dbReference type="PANTHER" id="PTHR42650">
    <property type="entry name" value="TAIL-ANCHORED PROTEIN INSERTION RECEPTOR WRB"/>
    <property type="match status" value="1"/>
</dbReference>
<dbReference type="Proteomes" id="UP000515135">
    <property type="component" value="Unplaced"/>
</dbReference>
<dbReference type="OrthoDB" id="69461at2759"/>
<accession>A0A6P5ABE3</accession>
<dbReference type="PANTHER" id="PTHR42650:SF1">
    <property type="entry name" value="GUIDED ENTRY OF TAIL-ANCHORED PROTEINS FACTOR 1"/>
    <property type="match status" value="1"/>
</dbReference>
<keyword evidence="6 11" id="KW-1133">Transmembrane helix</keyword>
<name>A0A6P5ABE3_BRABE</name>
<evidence type="ECO:0000256" key="4">
    <source>
        <dbReference type="ARBA" id="ARBA00022692"/>
    </source>
</evidence>
<evidence type="ECO:0000313" key="13">
    <source>
        <dbReference type="Proteomes" id="UP000515135"/>
    </source>
</evidence>
<keyword evidence="10" id="KW-0175">Coiled coil</keyword>
<dbReference type="InterPro" id="IPR029012">
    <property type="entry name" value="Helix_hairpin_bin_sf"/>
</dbReference>
<dbReference type="AlphaFoldDB" id="A0A6P5ABE3"/>
<protein>
    <recommendedName>
        <fullName evidence="3">Guided entry of tail-anchored proteins factor 1</fullName>
    </recommendedName>
    <alternativeName>
        <fullName evidence="8">Tail-anchored protein insertion receptor WRB</fullName>
    </alternativeName>
    <alternativeName>
        <fullName evidence="9">Tryptophan-rich basic protein</fullName>
    </alternativeName>
</protein>
<organism evidence="13 14">
    <name type="scientific">Branchiostoma belcheri</name>
    <name type="common">Amphioxus</name>
    <dbReference type="NCBI Taxonomy" id="7741"/>
    <lineage>
        <taxon>Eukaryota</taxon>
        <taxon>Metazoa</taxon>
        <taxon>Chordata</taxon>
        <taxon>Cephalochordata</taxon>
        <taxon>Leptocardii</taxon>
        <taxon>Amphioxiformes</taxon>
        <taxon>Branchiostomatidae</taxon>
        <taxon>Branchiostoma</taxon>
    </lineage>
</organism>
<evidence type="ECO:0000256" key="1">
    <source>
        <dbReference type="ARBA" id="ARBA00004477"/>
    </source>
</evidence>
<evidence type="ECO:0000256" key="9">
    <source>
        <dbReference type="ARBA" id="ARBA00033006"/>
    </source>
</evidence>
<dbReference type="KEGG" id="bbel:109487406"/>
<dbReference type="GO" id="GO:0043495">
    <property type="term" value="F:protein-membrane adaptor activity"/>
    <property type="evidence" value="ECO:0007669"/>
    <property type="project" value="TreeGrafter"/>
</dbReference>
<reference evidence="14" key="1">
    <citation type="submission" date="2025-08" db="UniProtKB">
        <authorList>
            <consortium name="RefSeq"/>
        </authorList>
    </citation>
    <scope>IDENTIFICATION</scope>
    <source>
        <tissue evidence="14">Gonad</tissue>
    </source>
</reference>
<evidence type="ECO:0000256" key="12">
    <source>
        <dbReference type="SAM" id="SignalP"/>
    </source>
</evidence>
<sequence length="165" mass="18627">MAVLFAIFIFLAVYLSGLAKKLIPAAAKLVMNYLQRETEGVRQLKEELRRLTTEQDSVSIKDEFARHARLQRKISKIRDQLKQTGREKSTLAIKVSWVMSAVFYVCYGILMMSLMWRYRGEPVLLLPADWLYPLGGVVAFPSGVSGAVGITFWLVVCNRVSAVLV</sequence>
<dbReference type="Pfam" id="PF04420">
    <property type="entry name" value="CHD5"/>
    <property type="match status" value="1"/>
</dbReference>
<feature type="signal peptide" evidence="12">
    <location>
        <begin position="1"/>
        <end position="19"/>
    </location>
</feature>
<keyword evidence="13" id="KW-1185">Reference proteome</keyword>
<keyword evidence="12" id="KW-0732">Signal</keyword>
<evidence type="ECO:0000256" key="2">
    <source>
        <dbReference type="ARBA" id="ARBA00010799"/>
    </source>
</evidence>
<feature type="transmembrane region" description="Helical" evidence="11">
    <location>
        <begin position="130"/>
        <end position="156"/>
    </location>
</feature>
<keyword evidence="7 11" id="KW-0472">Membrane</keyword>
<feature type="transmembrane region" description="Helical" evidence="11">
    <location>
        <begin position="97"/>
        <end position="118"/>
    </location>
</feature>
<evidence type="ECO:0000313" key="14">
    <source>
        <dbReference type="RefSeq" id="XP_019646953.1"/>
    </source>
</evidence>
<dbReference type="InterPro" id="IPR028945">
    <property type="entry name" value="Get1"/>
</dbReference>
<dbReference type="GeneID" id="109487406"/>
<comment type="subcellular location">
    <subcellularLocation>
        <location evidence="1">Endoplasmic reticulum membrane</location>
        <topology evidence="1">Multi-pass membrane protein</topology>
    </subcellularLocation>
</comment>
<comment type="similarity">
    <text evidence="2">Belongs to the WRB/GET1 family.</text>
</comment>
<evidence type="ECO:0000256" key="5">
    <source>
        <dbReference type="ARBA" id="ARBA00022824"/>
    </source>
</evidence>
<feature type="chain" id="PRO_5028249565" description="Guided entry of tail-anchored proteins factor 1" evidence="12">
    <location>
        <begin position="20"/>
        <end position="165"/>
    </location>
</feature>
<evidence type="ECO:0000256" key="6">
    <source>
        <dbReference type="ARBA" id="ARBA00022989"/>
    </source>
</evidence>
<evidence type="ECO:0000256" key="7">
    <source>
        <dbReference type="ARBA" id="ARBA00023136"/>
    </source>
</evidence>
<feature type="coiled-coil region" evidence="10">
    <location>
        <begin position="34"/>
        <end position="87"/>
    </location>
</feature>
<keyword evidence="4 11" id="KW-0812">Transmembrane</keyword>
<dbReference type="Gene3D" id="1.10.287.660">
    <property type="entry name" value="Helix hairpin bin"/>
    <property type="match status" value="1"/>
</dbReference>
<dbReference type="GO" id="GO:0071816">
    <property type="term" value="P:tail-anchored membrane protein insertion into ER membrane"/>
    <property type="evidence" value="ECO:0007669"/>
    <property type="project" value="InterPro"/>
</dbReference>
<gene>
    <name evidence="14" type="primary">LOC109487406</name>
</gene>